<name>A2FBE4_TRIV3</name>
<accession>A2FBE4</accession>
<gene>
    <name evidence="1" type="ORF">TVAG_235900</name>
</gene>
<evidence type="ECO:0000313" key="2">
    <source>
        <dbReference type="Proteomes" id="UP000001542"/>
    </source>
</evidence>
<dbReference type="KEGG" id="tva:4755563"/>
<dbReference type="InParanoid" id="A2FBE4"/>
<dbReference type="VEuPathDB" id="TrichDB:TVAG_235900"/>
<reference evidence="1" key="1">
    <citation type="submission" date="2006-10" db="EMBL/GenBank/DDBJ databases">
        <authorList>
            <person name="Amadeo P."/>
            <person name="Zhao Q."/>
            <person name="Wortman J."/>
            <person name="Fraser-Liggett C."/>
            <person name="Carlton J."/>
        </authorList>
    </citation>
    <scope>NUCLEOTIDE SEQUENCE</scope>
    <source>
        <strain evidence="1">G3</strain>
    </source>
</reference>
<keyword evidence="2" id="KW-1185">Reference proteome</keyword>
<dbReference type="Proteomes" id="UP000001542">
    <property type="component" value="Unassembled WGS sequence"/>
</dbReference>
<evidence type="ECO:0000313" key="1">
    <source>
        <dbReference type="EMBL" id="EAX97778.1"/>
    </source>
</evidence>
<dbReference type="RefSeq" id="XP_001310708.1">
    <property type="nucleotide sequence ID" value="XM_001310707.1"/>
</dbReference>
<organism evidence="1 2">
    <name type="scientific">Trichomonas vaginalis (strain ATCC PRA-98 / G3)</name>
    <dbReference type="NCBI Taxonomy" id="412133"/>
    <lineage>
        <taxon>Eukaryota</taxon>
        <taxon>Metamonada</taxon>
        <taxon>Parabasalia</taxon>
        <taxon>Trichomonadida</taxon>
        <taxon>Trichomonadidae</taxon>
        <taxon>Trichomonas</taxon>
    </lineage>
</organism>
<sequence>MSNMNSTYTSRGNTPYAQGTFVNYQVPVNNMMRYLQNSNSSGTHGIFTCEGSIPGNASYVNLLYDKTTPAIFSAFRGTSLLDGYHHFFVFGNRKDAVGFANHENSASNLFIRDSYFDLPKSKFQLTTFSNCIFDVTKENELFPLEGKIICEEMMMTTLCFSKAIEYYSKFSFMQTFIILFE</sequence>
<dbReference type="AlphaFoldDB" id="A2FBE4"/>
<proteinExistence type="predicted"/>
<dbReference type="EMBL" id="DS113701">
    <property type="protein sequence ID" value="EAX97778.1"/>
    <property type="molecule type" value="Genomic_DNA"/>
</dbReference>
<dbReference type="VEuPathDB" id="TrichDB:TVAGG3_0837470"/>
<reference evidence="1" key="2">
    <citation type="journal article" date="2007" name="Science">
        <title>Draft genome sequence of the sexually transmitted pathogen Trichomonas vaginalis.</title>
        <authorList>
            <person name="Carlton J.M."/>
            <person name="Hirt R.P."/>
            <person name="Silva J.C."/>
            <person name="Delcher A.L."/>
            <person name="Schatz M."/>
            <person name="Zhao Q."/>
            <person name="Wortman J.R."/>
            <person name="Bidwell S.L."/>
            <person name="Alsmark U.C.M."/>
            <person name="Besteiro S."/>
            <person name="Sicheritz-Ponten T."/>
            <person name="Noel C.J."/>
            <person name="Dacks J.B."/>
            <person name="Foster P.G."/>
            <person name="Simillion C."/>
            <person name="Van de Peer Y."/>
            <person name="Miranda-Saavedra D."/>
            <person name="Barton G.J."/>
            <person name="Westrop G.D."/>
            <person name="Mueller S."/>
            <person name="Dessi D."/>
            <person name="Fiori P.L."/>
            <person name="Ren Q."/>
            <person name="Paulsen I."/>
            <person name="Zhang H."/>
            <person name="Bastida-Corcuera F.D."/>
            <person name="Simoes-Barbosa A."/>
            <person name="Brown M.T."/>
            <person name="Hayes R.D."/>
            <person name="Mukherjee M."/>
            <person name="Okumura C.Y."/>
            <person name="Schneider R."/>
            <person name="Smith A.J."/>
            <person name="Vanacova S."/>
            <person name="Villalvazo M."/>
            <person name="Haas B.J."/>
            <person name="Pertea M."/>
            <person name="Feldblyum T.V."/>
            <person name="Utterback T.R."/>
            <person name="Shu C.L."/>
            <person name="Osoegawa K."/>
            <person name="de Jong P.J."/>
            <person name="Hrdy I."/>
            <person name="Horvathova L."/>
            <person name="Zubacova Z."/>
            <person name="Dolezal P."/>
            <person name="Malik S.B."/>
            <person name="Logsdon J.M. Jr."/>
            <person name="Henze K."/>
            <person name="Gupta A."/>
            <person name="Wang C.C."/>
            <person name="Dunne R.L."/>
            <person name="Upcroft J.A."/>
            <person name="Upcroft P."/>
            <person name="White O."/>
            <person name="Salzberg S.L."/>
            <person name="Tang P."/>
            <person name="Chiu C.-H."/>
            <person name="Lee Y.-S."/>
            <person name="Embley T.M."/>
            <person name="Coombs G.H."/>
            <person name="Mottram J.C."/>
            <person name="Tachezy J."/>
            <person name="Fraser-Liggett C.M."/>
            <person name="Johnson P.J."/>
        </authorList>
    </citation>
    <scope>NUCLEOTIDE SEQUENCE [LARGE SCALE GENOMIC DNA]</scope>
    <source>
        <strain evidence="1">G3</strain>
    </source>
</reference>
<protein>
    <submittedName>
        <fullName evidence="1">Uncharacterized protein</fullName>
    </submittedName>
</protein>